<proteinExistence type="predicted"/>
<dbReference type="Proteomes" id="UP001218218">
    <property type="component" value="Unassembled WGS sequence"/>
</dbReference>
<evidence type="ECO:0000313" key="1">
    <source>
        <dbReference type="EMBL" id="KAJ7315423.1"/>
    </source>
</evidence>
<organism evidence="1 2">
    <name type="scientific">Mycena albidolilacea</name>
    <dbReference type="NCBI Taxonomy" id="1033008"/>
    <lineage>
        <taxon>Eukaryota</taxon>
        <taxon>Fungi</taxon>
        <taxon>Dikarya</taxon>
        <taxon>Basidiomycota</taxon>
        <taxon>Agaricomycotina</taxon>
        <taxon>Agaricomycetes</taxon>
        <taxon>Agaricomycetidae</taxon>
        <taxon>Agaricales</taxon>
        <taxon>Marasmiineae</taxon>
        <taxon>Mycenaceae</taxon>
        <taxon>Mycena</taxon>
    </lineage>
</organism>
<comment type="caution">
    <text evidence="1">The sequence shown here is derived from an EMBL/GenBank/DDBJ whole genome shotgun (WGS) entry which is preliminary data.</text>
</comment>
<dbReference type="AlphaFoldDB" id="A0AAD7EF04"/>
<accession>A0AAD7EF04</accession>
<name>A0AAD7EF04_9AGAR</name>
<gene>
    <name evidence="1" type="ORF">DFH08DRAFT_972122</name>
</gene>
<evidence type="ECO:0000313" key="2">
    <source>
        <dbReference type="Proteomes" id="UP001218218"/>
    </source>
</evidence>
<sequence>MSATLSHPRPRLGILRAAAADVRAELAGTALSKRMILPLCSAAATPLHSAHSPPHHLLPPRLHRTATRSSPPRSHGTMCTDDWVPSSRPSFPVHSNGRTNLSLAPGLLTSTRRSRRQCPQIHWLDAHTAYPRVRSWFVPTSPCRASRCQCARRAVLRRACHLWIPRATPCLLCKTPRAPRTTAVAREPCRLYEPPRALLRKAPRASRMTAVALELYGFHTSRGQFQLVARVNNRRPQTC</sequence>
<keyword evidence="2" id="KW-1185">Reference proteome</keyword>
<reference evidence="1" key="1">
    <citation type="submission" date="2023-03" db="EMBL/GenBank/DDBJ databases">
        <title>Massive genome expansion in bonnet fungi (Mycena s.s.) driven by repeated elements and novel gene families across ecological guilds.</title>
        <authorList>
            <consortium name="Lawrence Berkeley National Laboratory"/>
            <person name="Harder C.B."/>
            <person name="Miyauchi S."/>
            <person name="Viragh M."/>
            <person name="Kuo A."/>
            <person name="Thoen E."/>
            <person name="Andreopoulos B."/>
            <person name="Lu D."/>
            <person name="Skrede I."/>
            <person name="Drula E."/>
            <person name="Henrissat B."/>
            <person name="Morin E."/>
            <person name="Kohler A."/>
            <person name="Barry K."/>
            <person name="LaButti K."/>
            <person name="Morin E."/>
            <person name="Salamov A."/>
            <person name="Lipzen A."/>
            <person name="Mereny Z."/>
            <person name="Hegedus B."/>
            <person name="Baldrian P."/>
            <person name="Stursova M."/>
            <person name="Weitz H."/>
            <person name="Taylor A."/>
            <person name="Grigoriev I.V."/>
            <person name="Nagy L.G."/>
            <person name="Martin F."/>
            <person name="Kauserud H."/>
        </authorList>
    </citation>
    <scope>NUCLEOTIDE SEQUENCE</scope>
    <source>
        <strain evidence="1">CBHHK002</strain>
    </source>
</reference>
<dbReference type="EMBL" id="JARIHO010000062">
    <property type="protein sequence ID" value="KAJ7315423.1"/>
    <property type="molecule type" value="Genomic_DNA"/>
</dbReference>
<protein>
    <submittedName>
        <fullName evidence="1">Uncharacterized protein</fullName>
    </submittedName>
</protein>